<dbReference type="PANTHER" id="PTHR30511:SF0">
    <property type="entry name" value="ALANINE RACEMASE, CATABOLIC-RELATED"/>
    <property type="match status" value="1"/>
</dbReference>
<sequence length="374" mass="40362">MTHRRDLCRSSWCDIYQSRISKNLELACDMLPSRSKFCAVLKADAYGHGIKQVVPLVTARGITCIGITSNAEARAVREAGFTGDLIRLRAATLAEMGSAASDHVQEQIGSLDAARHYRSLLDGGHDLERAHLALDAEGMSRDGLDLSTDAGKAACMEILALLDGHVTGICTHFSSNEPAHLQQNSAVFQHQVGWVLDNSDLQRSDLIVHAGSSLTLVSDVPIETDMYRCGAIIYGILKPELGFVPTMELKAHVVGLGAYPQGATVGYDRANHLDRDSQLACISIGYANGFYRHAHNRSAVIIKGQVVPVLGKMSMNTIVADVTKISGVQVGDVVTVFGGTGTSVIEKAQAEAQFGTIMADLYSDWGLRNHRVYR</sequence>
<dbReference type="GO" id="GO:0008784">
    <property type="term" value="F:alanine racemase activity"/>
    <property type="evidence" value="ECO:0007669"/>
    <property type="project" value="UniProtKB-EC"/>
</dbReference>
<comment type="similarity">
    <text evidence="3">Belongs to the alanine racemase family.</text>
</comment>
<dbReference type="InterPro" id="IPR000821">
    <property type="entry name" value="Ala_racemase"/>
</dbReference>
<dbReference type="Gene3D" id="3.20.20.10">
    <property type="entry name" value="Alanine racemase"/>
    <property type="match status" value="1"/>
</dbReference>
<dbReference type="EC" id="5.1.1.1" evidence="4"/>
<evidence type="ECO:0000256" key="4">
    <source>
        <dbReference type="ARBA" id="ARBA00013089"/>
    </source>
</evidence>
<dbReference type="RefSeq" id="WP_037910482.1">
    <property type="nucleotide sequence ID" value="NZ_JEMU01000016.1"/>
</dbReference>
<dbReference type="Gene3D" id="2.40.37.10">
    <property type="entry name" value="Lyase, Ornithine Decarboxylase, Chain A, domain 1"/>
    <property type="match status" value="1"/>
</dbReference>
<protein>
    <recommendedName>
        <fullName evidence="4">alanine racemase</fullName>
        <ecNumber evidence="4">5.1.1.1</ecNumber>
    </recommendedName>
</protein>
<dbReference type="GO" id="GO:0005829">
    <property type="term" value="C:cytosol"/>
    <property type="evidence" value="ECO:0007669"/>
    <property type="project" value="TreeGrafter"/>
</dbReference>
<evidence type="ECO:0000256" key="1">
    <source>
        <dbReference type="ARBA" id="ARBA00000316"/>
    </source>
</evidence>
<comment type="cofactor">
    <cofactor evidence="2 7">
        <name>pyridoxal 5'-phosphate</name>
        <dbReference type="ChEBI" id="CHEBI:597326"/>
    </cofactor>
</comment>
<organism evidence="10 11">
    <name type="scientific">Sulfitobacter mediterraneus</name>
    <dbReference type="NCBI Taxonomy" id="83219"/>
    <lineage>
        <taxon>Bacteria</taxon>
        <taxon>Pseudomonadati</taxon>
        <taxon>Pseudomonadota</taxon>
        <taxon>Alphaproteobacteria</taxon>
        <taxon>Rhodobacterales</taxon>
        <taxon>Roseobacteraceae</taxon>
        <taxon>Sulfitobacter</taxon>
    </lineage>
</organism>
<dbReference type="PROSITE" id="PS00395">
    <property type="entry name" value="ALANINE_RACEMASE"/>
    <property type="match status" value="1"/>
</dbReference>
<evidence type="ECO:0000259" key="9">
    <source>
        <dbReference type="SMART" id="SM01005"/>
    </source>
</evidence>
<dbReference type="InterPro" id="IPR009006">
    <property type="entry name" value="Ala_racemase/Decarboxylase_C"/>
</dbReference>
<comment type="catalytic activity">
    <reaction evidence="1">
        <text>L-alanine = D-alanine</text>
        <dbReference type="Rhea" id="RHEA:20249"/>
        <dbReference type="ChEBI" id="CHEBI:57416"/>
        <dbReference type="ChEBI" id="CHEBI:57972"/>
        <dbReference type="EC" id="5.1.1.1"/>
    </reaction>
</comment>
<dbReference type="EMBL" id="JEMU01000016">
    <property type="protein sequence ID" value="KAJ01946.1"/>
    <property type="molecule type" value="Genomic_DNA"/>
</dbReference>
<dbReference type="GO" id="GO:0030632">
    <property type="term" value="P:D-alanine biosynthetic process"/>
    <property type="evidence" value="ECO:0007669"/>
    <property type="project" value="TreeGrafter"/>
</dbReference>
<dbReference type="PRINTS" id="PR00992">
    <property type="entry name" value="ALARACEMASE"/>
</dbReference>
<dbReference type="InterPro" id="IPR029066">
    <property type="entry name" value="PLP-binding_barrel"/>
</dbReference>
<dbReference type="InterPro" id="IPR001608">
    <property type="entry name" value="Ala_racemase_N"/>
</dbReference>
<evidence type="ECO:0000313" key="10">
    <source>
        <dbReference type="EMBL" id="KAJ01946.1"/>
    </source>
</evidence>
<evidence type="ECO:0000256" key="6">
    <source>
        <dbReference type="ARBA" id="ARBA00023235"/>
    </source>
</evidence>
<keyword evidence="6 10" id="KW-0413">Isomerase</keyword>
<dbReference type="STRING" id="83219.PM02_16305"/>
<feature type="binding site" evidence="8">
    <location>
        <position position="141"/>
    </location>
    <ligand>
        <name>substrate</name>
    </ligand>
</feature>
<evidence type="ECO:0000256" key="3">
    <source>
        <dbReference type="ARBA" id="ARBA00007880"/>
    </source>
</evidence>
<dbReference type="SMART" id="SM01005">
    <property type="entry name" value="Ala_racemase_C"/>
    <property type="match status" value="1"/>
</dbReference>
<dbReference type="SUPFAM" id="SSF51419">
    <property type="entry name" value="PLP-binding barrel"/>
    <property type="match status" value="1"/>
</dbReference>
<keyword evidence="5 7" id="KW-0663">Pyridoxal phosphate</keyword>
<dbReference type="GO" id="GO:0030170">
    <property type="term" value="F:pyridoxal phosphate binding"/>
    <property type="evidence" value="ECO:0007669"/>
    <property type="project" value="TreeGrafter"/>
</dbReference>
<evidence type="ECO:0000256" key="8">
    <source>
        <dbReference type="PIRSR" id="PIRSR600821-52"/>
    </source>
</evidence>
<dbReference type="PANTHER" id="PTHR30511">
    <property type="entry name" value="ALANINE RACEMASE"/>
    <property type="match status" value="1"/>
</dbReference>
<proteinExistence type="inferred from homology"/>
<comment type="caution">
    <text evidence="10">The sequence shown here is derived from an EMBL/GenBank/DDBJ whole genome shotgun (WGS) entry which is preliminary data.</text>
</comment>
<keyword evidence="11" id="KW-1185">Reference proteome</keyword>
<feature type="domain" description="Alanine racemase C-terminal" evidence="9">
    <location>
        <begin position="246"/>
        <end position="374"/>
    </location>
</feature>
<evidence type="ECO:0000313" key="11">
    <source>
        <dbReference type="Proteomes" id="UP000027337"/>
    </source>
</evidence>
<dbReference type="eggNOG" id="COG0787">
    <property type="taxonomic scope" value="Bacteria"/>
</dbReference>
<evidence type="ECO:0000256" key="5">
    <source>
        <dbReference type="ARBA" id="ARBA00022898"/>
    </source>
</evidence>
<evidence type="ECO:0000256" key="2">
    <source>
        <dbReference type="ARBA" id="ARBA00001933"/>
    </source>
</evidence>
<dbReference type="AlphaFoldDB" id="A0A061SJP4"/>
<dbReference type="InterPro" id="IPR020622">
    <property type="entry name" value="Ala_racemase_pyridoxalP-BS"/>
</dbReference>
<name>A0A061SJP4_9RHOB</name>
<dbReference type="Pfam" id="PF01168">
    <property type="entry name" value="Ala_racemase_N"/>
    <property type="match status" value="1"/>
</dbReference>
<dbReference type="SUPFAM" id="SSF50621">
    <property type="entry name" value="Alanine racemase C-terminal domain-like"/>
    <property type="match status" value="1"/>
</dbReference>
<reference evidence="10 11" key="1">
    <citation type="journal article" date="2014" name="Genome Announc.">
        <title>Draft Genome Sequences of Two Isolates of the Roseobacter Group, Sulfitobacter sp. Strains 3SOLIMAR09 and 1FIGIMAR09, from Harbors of Mallorca Island (Mediterranean Sea).</title>
        <authorList>
            <person name="Mas-Llado M."/>
            <person name="Pina-Villalonga J.M."/>
            <person name="Brunet-Galmes I."/>
            <person name="Nogales B."/>
            <person name="Bosch R."/>
        </authorList>
    </citation>
    <scope>NUCLEOTIDE SEQUENCE [LARGE SCALE GENOMIC DNA]</scope>
    <source>
        <strain evidence="10 11">1FIGIMAR09</strain>
    </source>
</reference>
<feature type="binding site" evidence="8">
    <location>
        <position position="315"/>
    </location>
    <ligand>
        <name>substrate</name>
    </ligand>
</feature>
<dbReference type="Proteomes" id="UP000027337">
    <property type="component" value="Unassembled WGS sequence"/>
</dbReference>
<accession>A0A061SJP4</accession>
<feature type="modified residue" description="N6-(pyridoxal phosphate)lysine" evidence="7">
    <location>
        <position position="42"/>
    </location>
</feature>
<evidence type="ECO:0000256" key="7">
    <source>
        <dbReference type="PIRSR" id="PIRSR600821-50"/>
    </source>
</evidence>
<dbReference type="InterPro" id="IPR011079">
    <property type="entry name" value="Ala_racemase_C"/>
</dbReference>
<gene>
    <name evidence="10" type="ORF">PM02_16305</name>
</gene>
<dbReference type="Pfam" id="PF00842">
    <property type="entry name" value="Ala_racemase_C"/>
    <property type="match status" value="1"/>
</dbReference>